<feature type="region of interest" description="Disordered" evidence="3">
    <location>
        <begin position="1"/>
        <end position="25"/>
    </location>
</feature>
<dbReference type="InterPro" id="IPR010941">
    <property type="entry name" value="PhaC_N"/>
</dbReference>
<sequence>MNIRDDIPPSEQRREASTWQGGARAGYPESRVEHAHIDLALNAWLGRLTGYISPAALAAAWQDWAAHLLLSPAKQTELAVQAAADWSEWLRYSAAAMLGNADEPVRPLAQDKRFSDPLWHAWPWNGISQGFLLSQKWWHRATSGVRGVSPHHTDVVTFVARQLLDGMAPSNFIATNPVAQQVTLQRGGENLVRGAVRAVGDLRRALAGTHAPVAFKPGRDVAITPGKVVMSNRLVELIRYEPAAPQVHAVPLLIVPAWIMKYYILDLSSHNSLVRYLVEHGHTVYIISWKNPDADDRDLSLDDYRRLGVMAALDTIEAQTGAPRVNACGYCLGGTLLAIAAAAMARGGDHRLASITLLAAQVDFTEPGELSLFIDDSQVAFLEAVMWQQGYLDTRQMAGAFQLLRSNDLIWSRRLRQYLLDIPDKDNDLASWNADATRMPCRMHSEYLHTLFLKNRLASQRYIVDGHPVALTDIKAPVFAVGAMTDHVAPWRSVYKIIPLTDTEVTFLLTTGGHNAGVVSPPGTPGRSYQVSVHPHEAPYIGPDAWQAINRRQDGSWWPAWESWLARHAGSLVAPPDPVTGPAAPGSYVLQP</sequence>
<protein>
    <submittedName>
        <fullName evidence="6">Polyhydroxyalkanoate synthase</fullName>
    </submittedName>
</protein>
<dbReference type="GO" id="GO:0016746">
    <property type="term" value="F:acyltransferase activity"/>
    <property type="evidence" value="ECO:0007669"/>
    <property type="project" value="UniProtKB-KW"/>
</dbReference>
<feature type="domain" description="Poly-beta-hydroxybutyrate polymerase N-terminal" evidence="4">
    <location>
        <begin position="110"/>
        <end position="277"/>
    </location>
</feature>
<dbReference type="SUPFAM" id="SSF53474">
    <property type="entry name" value="alpha/beta-Hydrolases"/>
    <property type="match status" value="1"/>
</dbReference>
<dbReference type="InterPro" id="IPR022211">
    <property type="entry name" value="PHBC_N"/>
</dbReference>
<dbReference type="Pfam" id="PF07167">
    <property type="entry name" value="PhaC_N"/>
    <property type="match status" value="1"/>
</dbReference>
<evidence type="ECO:0000256" key="3">
    <source>
        <dbReference type="SAM" id="MobiDB-lite"/>
    </source>
</evidence>
<reference evidence="7" key="1">
    <citation type="submission" date="2016-10" db="EMBL/GenBank/DDBJ databases">
        <authorList>
            <person name="Varghese N."/>
            <person name="Submissions S."/>
        </authorList>
    </citation>
    <scope>NUCLEOTIDE SEQUENCE [LARGE SCALE GENOMIC DNA]</scope>
    <source>
        <strain evidence="7">CGMCC 1.12041</strain>
    </source>
</reference>
<dbReference type="STRING" id="1164594.SAMN05216204_1219"/>
<feature type="compositionally biased region" description="Basic and acidic residues" evidence="3">
    <location>
        <begin position="1"/>
        <end position="16"/>
    </location>
</feature>
<dbReference type="EMBL" id="FOLD01000021">
    <property type="protein sequence ID" value="SFD28846.1"/>
    <property type="molecule type" value="Genomic_DNA"/>
</dbReference>
<proteinExistence type="predicted"/>
<dbReference type="Gene3D" id="3.40.50.1820">
    <property type="entry name" value="alpha/beta hydrolase"/>
    <property type="match status" value="1"/>
</dbReference>
<dbReference type="PANTHER" id="PTHR36837">
    <property type="entry name" value="POLY(3-HYDROXYALKANOATE) POLYMERASE SUBUNIT PHAC"/>
    <property type="match status" value="1"/>
</dbReference>
<gene>
    <name evidence="6" type="ORF">SAMN05216204_1219</name>
</gene>
<evidence type="ECO:0000259" key="4">
    <source>
        <dbReference type="Pfam" id="PF07167"/>
    </source>
</evidence>
<evidence type="ECO:0000313" key="6">
    <source>
        <dbReference type="EMBL" id="SFD28846.1"/>
    </source>
</evidence>
<dbReference type="InterPro" id="IPR051321">
    <property type="entry name" value="PHA/PHB_synthase"/>
</dbReference>
<dbReference type="AlphaFoldDB" id="A0A1I1R3B5"/>
<organism evidence="6 7">
    <name type="scientific">Massilia yuzhufengensis</name>
    <dbReference type="NCBI Taxonomy" id="1164594"/>
    <lineage>
        <taxon>Bacteria</taxon>
        <taxon>Pseudomonadati</taxon>
        <taxon>Pseudomonadota</taxon>
        <taxon>Betaproteobacteria</taxon>
        <taxon>Burkholderiales</taxon>
        <taxon>Oxalobacteraceae</taxon>
        <taxon>Telluria group</taxon>
        <taxon>Massilia</taxon>
    </lineage>
</organism>
<dbReference type="InterPro" id="IPR029058">
    <property type="entry name" value="AB_hydrolase_fold"/>
</dbReference>
<accession>A0A1I1R3B5</accession>
<evidence type="ECO:0000259" key="5">
    <source>
        <dbReference type="Pfam" id="PF12551"/>
    </source>
</evidence>
<dbReference type="OrthoDB" id="7208816at2"/>
<dbReference type="PANTHER" id="PTHR36837:SF5">
    <property type="entry name" value="POLY-3-HYDROXYBUTYRATE SYNTHASE"/>
    <property type="match status" value="1"/>
</dbReference>
<dbReference type="Proteomes" id="UP000198639">
    <property type="component" value="Unassembled WGS sequence"/>
</dbReference>
<dbReference type="RefSeq" id="WP_091875688.1">
    <property type="nucleotide sequence ID" value="NZ_FOLD01000021.1"/>
</dbReference>
<keyword evidence="1" id="KW-0808">Transferase</keyword>
<evidence type="ECO:0000256" key="1">
    <source>
        <dbReference type="ARBA" id="ARBA00022679"/>
    </source>
</evidence>
<keyword evidence="2" id="KW-0012">Acyltransferase</keyword>
<dbReference type="Pfam" id="PF12551">
    <property type="entry name" value="PHBC_N"/>
    <property type="match status" value="1"/>
</dbReference>
<dbReference type="GO" id="GO:0042619">
    <property type="term" value="P:poly-hydroxybutyrate biosynthetic process"/>
    <property type="evidence" value="ECO:0007669"/>
    <property type="project" value="InterPro"/>
</dbReference>
<evidence type="ECO:0000256" key="2">
    <source>
        <dbReference type="ARBA" id="ARBA00023315"/>
    </source>
</evidence>
<keyword evidence="7" id="KW-1185">Reference proteome</keyword>
<name>A0A1I1R3B5_9BURK</name>
<evidence type="ECO:0000313" key="7">
    <source>
        <dbReference type="Proteomes" id="UP000198639"/>
    </source>
</evidence>
<feature type="domain" description="Poly-beta-hydroxybutyrate polymerase N-terminal" evidence="5">
    <location>
        <begin position="36"/>
        <end position="74"/>
    </location>
</feature>